<dbReference type="InterPro" id="IPR011033">
    <property type="entry name" value="PRC_barrel-like_sf"/>
</dbReference>
<dbReference type="Gene3D" id="2.30.30.240">
    <property type="entry name" value="PRC-barrel domain"/>
    <property type="match status" value="1"/>
</dbReference>
<evidence type="ECO:0000256" key="3">
    <source>
        <dbReference type="ARBA" id="ARBA00022552"/>
    </source>
</evidence>
<dbReference type="SUPFAM" id="SSF50447">
    <property type="entry name" value="Translation proteins"/>
    <property type="match status" value="1"/>
</dbReference>
<dbReference type="OrthoDB" id="5381335at2"/>
<dbReference type="GO" id="GO:0006364">
    <property type="term" value="P:rRNA processing"/>
    <property type="evidence" value="ECO:0007669"/>
    <property type="project" value="UniProtKB-UniRule"/>
</dbReference>
<dbReference type="Pfam" id="PF01782">
    <property type="entry name" value="RimM"/>
    <property type="match status" value="1"/>
</dbReference>
<dbReference type="EMBL" id="QEEZ01000011">
    <property type="protein sequence ID" value="PWC01525.1"/>
    <property type="molecule type" value="Genomic_DNA"/>
</dbReference>
<keyword evidence="1 5" id="KW-0963">Cytoplasm</keyword>
<proteinExistence type="inferred from homology"/>
<keyword evidence="4 5" id="KW-0143">Chaperone</keyword>
<comment type="similarity">
    <text evidence="5">Belongs to the RimM family.</text>
</comment>
<dbReference type="PANTHER" id="PTHR33692">
    <property type="entry name" value="RIBOSOME MATURATION FACTOR RIMM"/>
    <property type="match status" value="1"/>
</dbReference>
<dbReference type="SUPFAM" id="SSF50346">
    <property type="entry name" value="PRC-barrel domain"/>
    <property type="match status" value="1"/>
</dbReference>
<dbReference type="AlphaFoldDB" id="A0A2U1T6D0"/>
<dbReference type="GO" id="GO:0042274">
    <property type="term" value="P:ribosomal small subunit biogenesis"/>
    <property type="evidence" value="ECO:0007669"/>
    <property type="project" value="UniProtKB-UniRule"/>
</dbReference>
<evidence type="ECO:0000256" key="5">
    <source>
        <dbReference type="HAMAP-Rule" id="MF_00014"/>
    </source>
</evidence>
<evidence type="ECO:0000259" key="6">
    <source>
        <dbReference type="Pfam" id="PF01782"/>
    </source>
</evidence>
<comment type="domain">
    <text evidence="5">The PRC barrel domain binds ribosomal protein uS19.</text>
</comment>
<comment type="caution">
    <text evidence="8">The sequence shown here is derived from an EMBL/GenBank/DDBJ whole genome shotgun (WGS) entry which is preliminary data.</text>
</comment>
<dbReference type="KEGG" id="cyz:C3B44_04240"/>
<reference evidence="9" key="1">
    <citation type="submission" date="2018-04" db="EMBL/GenBank/DDBJ databases">
        <authorList>
            <person name="Liu S."/>
            <person name="Wang Z."/>
            <person name="Li J."/>
        </authorList>
    </citation>
    <scope>NUCLEOTIDE SEQUENCE [LARGE SCALE GENOMIC DNA]</scope>
    <source>
        <strain evidence="9">2189</strain>
    </source>
</reference>
<accession>A0A2U1T6D0</accession>
<dbReference type="InterPro" id="IPR011961">
    <property type="entry name" value="RimM"/>
</dbReference>
<gene>
    <name evidence="5" type="primary">rimM</name>
    <name evidence="8" type="ORF">DF222_06935</name>
</gene>
<keyword evidence="2 5" id="KW-0690">Ribosome biogenesis</keyword>
<dbReference type="Proteomes" id="UP000244989">
    <property type="component" value="Unassembled WGS sequence"/>
</dbReference>
<evidence type="ECO:0000256" key="2">
    <source>
        <dbReference type="ARBA" id="ARBA00022517"/>
    </source>
</evidence>
<sequence length="166" mass="18312">MELMIGKVIKTHGVRGEVAVEVTTDNPDVRFAVGEVLYGRQGTREKELTIASTRPHKGRLLITFEEIPDRTAAESLRGLQFFAEPLDDDEDEGFYDHELEGLAVIHEGQRIGEITGVTHTVNRAILEVRLSGGKEAMIPFVDEMVPDIDLEAGHVVVTPPEGLLDL</sequence>
<dbReference type="InterPro" id="IPR036976">
    <property type="entry name" value="RimM_N_sf"/>
</dbReference>
<dbReference type="HAMAP" id="MF_00014">
    <property type="entry name" value="Ribosome_mat_RimM"/>
    <property type="match status" value="1"/>
</dbReference>
<dbReference type="InterPro" id="IPR056792">
    <property type="entry name" value="PRC_RimM"/>
</dbReference>
<keyword evidence="9" id="KW-1185">Reference proteome</keyword>
<protein>
    <recommendedName>
        <fullName evidence="5">Ribosome maturation factor RimM</fullName>
    </recommendedName>
</protein>
<dbReference type="Pfam" id="PF24986">
    <property type="entry name" value="PRC_RimM"/>
    <property type="match status" value="1"/>
</dbReference>
<dbReference type="NCBIfam" id="TIGR02273">
    <property type="entry name" value="16S_RimM"/>
    <property type="match status" value="1"/>
</dbReference>
<dbReference type="GO" id="GO:0005737">
    <property type="term" value="C:cytoplasm"/>
    <property type="evidence" value="ECO:0007669"/>
    <property type="project" value="UniProtKB-SubCell"/>
</dbReference>
<organism evidence="8 9">
    <name type="scientific">Corynebacterium yudongzhengii</name>
    <dbReference type="NCBI Taxonomy" id="2080740"/>
    <lineage>
        <taxon>Bacteria</taxon>
        <taxon>Bacillati</taxon>
        <taxon>Actinomycetota</taxon>
        <taxon>Actinomycetes</taxon>
        <taxon>Mycobacteriales</taxon>
        <taxon>Corynebacteriaceae</taxon>
        <taxon>Corynebacterium</taxon>
    </lineage>
</organism>
<comment type="function">
    <text evidence="5">An accessory protein needed during the final step in the assembly of 30S ribosomal subunit, possibly for assembly of the head region. Essential for efficient processing of 16S rRNA. May be needed both before and after RbfA during the maturation of 16S rRNA. It has affinity for free ribosomal 30S subunits but not for 70S ribosomes.</text>
</comment>
<evidence type="ECO:0000313" key="8">
    <source>
        <dbReference type="EMBL" id="PWC01525.1"/>
    </source>
</evidence>
<comment type="subcellular location">
    <subcellularLocation>
        <location evidence="5">Cytoplasm</location>
    </subcellularLocation>
</comment>
<feature type="domain" description="RimM N-terminal" evidence="6">
    <location>
        <begin position="5"/>
        <end position="83"/>
    </location>
</feature>
<evidence type="ECO:0000313" key="9">
    <source>
        <dbReference type="Proteomes" id="UP000244989"/>
    </source>
</evidence>
<evidence type="ECO:0000256" key="1">
    <source>
        <dbReference type="ARBA" id="ARBA00022490"/>
    </source>
</evidence>
<dbReference type="InterPro" id="IPR009000">
    <property type="entry name" value="Transl_B-barrel_sf"/>
</dbReference>
<name>A0A2U1T6D0_9CORY</name>
<dbReference type="InterPro" id="IPR002676">
    <property type="entry name" value="RimM_N"/>
</dbReference>
<dbReference type="Gene3D" id="2.40.30.60">
    <property type="entry name" value="RimM"/>
    <property type="match status" value="1"/>
</dbReference>
<dbReference type="GO" id="GO:0043022">
    <property type="term" value="F:ribosome binding"/>
    <property type="evidence" value="ECO:0007669"/>
    <property type="project" value="InterPro"/>
</dbReference>
<dbReference type="GO" id="GO:0005840">
    <property type="term" value="C:ribosome"/>
    <property type="evidence" value="ECO:0007669"/>
    <property type="project" value="InterPro"/>
</dbReference>
<feature type="domain" description="Ribosome maturation factor RimM PRC barrel" evidence="7">
    <location>
        <begin position="97"/>
        <end position="163"/>
    </location>
</feature>
<dbReference type="RefSeq" id="WP_108431289.1">
    <property type="nucleotide sequence ID" value="NZ_CP026947.1"/>
</dbReference>
<comment type="subunit">
    <text evidence="5">Binds ribosomal protein uS19.</text>
</comment>
<evidence type="ECO:0000256" key="4">
    <source>
        <dbReference type="ARBA" id="ARBA00023186"/>
    </source>
</evidence>
<dbReference type="PANTHER" id="PTHR33692:SF1">
    <property type="entry name" value="RIBOSOME MATURATION FACTOR RIMM"/>
    <property type="match status" value="1"/>
</dbReference>
<keyword evidence="3 5" id="KW-0698">rRNA processing</keyword>
<evidence type="ECO:0000259" key="7">
    <source>
        <dbReference type="Pfam" id="PF24986"/>
    </source>
</evidence>